<evidence type="ECO:0000259" key="12">
    <source>
        <dbReference type="Pfam" id="PF00155"/>
    </source>
</evidence>
<dbReference type="InterPro" id="IPR015421">
    <property type="entry name" value="PyrdxlP-dep_Trfase_major"/>
</dbReference>
<comment type="caution">
    <text evidence="13">The sequence shown here is derived from an EMBL/GenBank/DDBJ whole genome shotgun (WGS) entry which is preliminary data.</text>
</comment>
<name>A0A4U1J8U2_9BACT</name>
<dbReference type="GO" id="GO:0000105">
    <property type="term" value="P:L-histidine biosynthetic process"/>
    <property type="evidence" value="ECO:0007669"/>
    <property type="project" value="UniProtKB-UniRule"/>
</dbReference>
<evidence type="ECO:0000256" key="11">
    <source>
        <dbReference type="HAMAP-Rule" id="MF_01023"/>
    </source>
</evidence>
<dbReference type="InterPro" id="IPR015422">
    <property type="entry name" value="PyrdxlP-dep_Trfase_small"/>
</dbReference>
<dbReference type="CDD" id="cd00609">
    <property type="entry name" value="AAT_like"/>
    <property type="match status" value="1"/>
</dbReference>
<dbReference type="GO" id="GO:0004400">
    <property type="term" value="F:histidinol-phosphate transaminase activity"/>
    <property type="evidence" value="ECO:0007669"/>
    <property type="project" value="UniProtKB-UniRule"/>
</dbReference>
<feature type="domain" description="Aminotransferase class I/classII large" evidence="12">
    <location>
        <begin position="34"/>
        <end position="358"/>
    </location>
</feature>
<dbReference type="EMBL" id="SSMQ01000030">
    <property type="protein sequence ID" value="TKD03280.1"/>
    <property type="molecule type" value="Genomic_DNA"/>
</dbReference>
<evidence type="ECO:0000256" key="10">
    <source>
        <dbReference type="ARBA" id="ARBA00047481"/>
    </source>
</evidence>
<dbReference type="Gene3D" id="3.90.1150.10">
    <property type="entry name" value="Aspartate Aminotransferase, domain 1"/>
    <property type="match status" value="1"/>
</dbReference>
<keyword evidence="7 11" id="KW-0808">Transferase</keyword>
<dbReference type="InterPro" id="IPR015424">
    <property type="entry name" value="PyrdxlP-dep_Trfase"/>
</dbReference>
<keyword evidence="8 11" id="KW-0663">Pyridoxal phosphate</keyword>
<dbReference type="PANTHER" id="PTHR42885">
    <property type="entry name" value="HISTIDINOL-PHOSPHATE AMINOTRANSFERASE-RELATED"/>
    <property type="match status" value="1"/>
</dbReference>
<organism evidence="13 14">
    <name type="scientific">Polyangium fumosum</name>
    <dbReference type="NCBI Taxonomy" id="889272"/>
    <lineage>
        <taxon>Bacteria</taxon>
        <taxon>Pseudomonadati</taxon>
        <taxon>Myxococcota</taxon>
        <taxon>Polyangia</taxon>
        <taxon>Polyangiales</taxon>
        <taxon>Polyangiaceae</taxon>
        <taxon>Polyangium</taxon>
    </lineage>
</organism>
<comment type="similarity">
    <text evidence="3 11">Belongs to the class-II pyridoxal-phosphate-dependent aminotransferase family. Histidinol-phosphate aminotransferase subfamily.</text>
</comment>
<evidence type="ECO:0000256" key="9">
    <source>
        <dbReference type="ARBA" id="ARBA00023102"/>
    </source>
</evidence>
<evidence type="ECO:0000256" key="4">
    <source>
        <dbReference type="ARBA" id="ARBA00011738"/>
    </source>
</evidence>
<dbReference type="EC" id="2.6.1.9" evidence="11"/>
<protein>
    <recommendedName>
        <fullName evidence="11">Histidinol-phosphate aminotransferase</fullName>
        <ecNumber evidence="11">2.6.1.9</ecNumber>
    </recommendedName>
    <alternativeName>
        <fullName evidence="11">Imidazole acetol-phosphate transaminase</fullName>
    </alternativeName>
</protein>
<dbReference type="InterPro" id="IPR005861">
    <property type="entry name" value="HisP_aminotrans"/>
</dbReference>
<dbReference type="Proteomes" id="UP000309215">
    <property type="component" value="Unassembled WGS sequence"/>
</dbReference>
<dbReference type="NCBIfam" id="TIGR01141">
    <property type="entry name" value="hisC"/>
    <property type="match status" value="1"/>
</dbReference>
<keyword evidence="14" id="KW-1185">Reference proteome</keyword>
<comment type="subunit">
    <text evidence="4 11">Homodimer.</text>
</comment>
<accession>A0A4U1J8U2</accession>
<evidence type="ECO:0000256" key="2">
    <source>
        <dbReference type="ARBA" id="ARBA00005011"/>
    </source>
</evidence>
<dbReference type="Pfam" id="PF00155">
    <property type="entry name" value="Aminotran_1_2"/>
    <property type="match status" value="1"/>
</dbReference>
<evidence type="ECO:0000256" key="3">
    <source>
        <dbReference type="ARBA" id="ARBA00007970"/>
    </source>
</evidence>
<comment type="pathway">
    <text evidence="2 11">Amino-acid biosynthesis; L-histidine biosynthesis; L-histidine from 5-phospho-alpha-D-ribose 1-diphosphate: step 7/9.</text>
</comment>
<dbReference type="SUPFAM" id="SSF53383">
    <property type="entry name" value="PLP-dependent transferases"/>
    <property type="match status" value="1"/>
</dbReference>
<dbReference type="InterPro" id="IPR004839">
    <property type="entry name" value="Aminotransferase_I/II_large"/>
</dbReference>
<dbReference type="UniPathway" id="UPA00031">
    <property type="reaction ID" value="UER00012"/>
</dbReference>
<evidence type="ECO:0000313" key="14">
    <source>
        <dbReference type="Proteomes" id="UP000309215"/>
    </source>
</evidence>
<dbReference type="OrthoDB" id="9813612at2"/>
<feature type="modified residue" description="N6-(pyridoxal phosphate)lysine" evidence="11">
    <location>
        <position position="223"/>
    </location>
</feature>
<evidence type="ECO:0000256" key="8">
    <source>
        <dbReference type="ARBA" id="ARBA00022898"/>
    </source>
</evidence>
<comment type="catalytic activity">
    <reaction evidence="10 11">
        <text>L-histidinol phosphate + 2-oxoglutarate = 3-(imidazol-4-yl)-2-oxopropyl phosphate + L-glutamate</text>
        <dbReference type="Rhea" id="RHEA:23744"/>
        <dbReference type="ChEBI" id="CHEBI:16810"/>
        <dbReference type="ChEBI" id="CHEBI:29985"/>
        <dbReference type="ChEBI" id="CHEBI:57766"/>
        <dbReference type="ChEBI" id="CHEBI:57980"/>
        <dbReference type="EC" id="2.6.1.9"/>
    </reaction>
</comment>
<gene>
    <name evidence="11 13" type="primary">hisC</name>
    <name evidence="13" type="ORF">E8A74_26455</name>
</gene>
<sequence length="362" mass="39285">MTAPRFAHLLRPELADLAAYVPHTGDHEIRLDGNEAPPLLSSNARAGVAHALAAGGLERYPDPRATELREAIAAHVGATPDEILVGTGSDEVIALLLTTLSQPRAGADAATILTPSPTFVMYRLSAAARGIRVLEVPLDERWDLDVAQMRAAIEAGQPNIVFLATPNNPTGNRMSEDRIRAVIEAAEGALVVLDEAYVAFAPASLAHLRHVYPNVAMLGTISKIGFAALRIGWLVGPVELIREVDKVRQPYNLPTPSQRAATFVLRELRAEIDHVVAHVVGERERLGRELGRLGFGVSPSDANFLWVETKRPAKDVFEGLAASKILVRSFHARGGRLANRLRITIGTREENNRLLEAIARWA</sequence>
<dbReference type="RefSeq" id="WP_136931864.1">
    <property type="nucleotide sequence ID" value="NZ_SSMQ01000030.1"/>
</dbReference>
<keyword evidence="9 11" id="KW-0368">Histidine biosynthesis</keyword>
<evidence type="ECO:0000256" key="6">
    <source>
        <dbReference type="ARBA" id="ARBA00022605"/>
    </source>
</evidence>
<dbReference type="AlphaFoldDB" id="A0A4U1J8U2"/>
<dbReference type="Gene3D" id="3.40.640.10">
    <property type="entry name" value="Type I PLP-dependent aspartate aminotransferase-like (Major domain)"/>
    <property type="match status" value="1"/>
</dbReference>
<reference evidence="13 14" key="1">
    <citation type="submission" date="2019-04" db="EMBL/GenBank/DDBJ databases">
        <authorList>
            <person name="Li Y."/>
            <person name="Wang J."/>
        </authorList>
    </citation>
    <scope>NUCLEOTIDE SEQUENCE [LARGE SCALE GENOMIC DNA]</scope>
    <source>
        <strain evidence="13 14">DSM 14668</strain>
    </source>
</reference>
<proteinExistence type="inferred from homology"/>
<comment type="cofactor">
    <cofactor evidence="1 11">
        <name>pyridoxal 5'-phosphate</name>
        <dbReference type="ChEBI" id="CHEBI:597326"/>
    </cofactor>
</comment>
<evidence type="ECO:0000256" key="7">
    <source>
        <dbReference type="ARBA" id="ARBA00022679"/>
    </source>
</evidence>
<dbReference type="PANTHER" id="PTHR42885:SF2">
    <property type="entry name" value="HISTIDINOL-PHOSPHATE AMINOTRANSFERASE"/>
    <property type="match status" value="1"/>
</dbReference>
<dbReference type="HAMAP" id="MF_01023">
    <property type="entry name" value="HisC_aminotrans_2"/>
    <property type="match status" value="1"/>
</dbReference>
<evidence type="ECO:0000313" key="13">
    <source>
        <dbReference type="EMBL" id="TKD03280.1"/>
    </source>
</evidence>
<keyword evidence="5 11" id="KW-0032">Aminotransferase</keyword>
<keyword evidence="6 11" id="KW-0028">Amino-acid biosynthesis</keyword>
<dbReference type="GO" id="GO:0030170">
    <property type="term" value="F:pyridoxal phosphate binding"/>
    <property type="evidence" value="ECO:0007669"/>
    <property type="project" value="InterPro"/>
</dbReference>
<evidence type="ECO:0000256" key="1">
    <source>
        <dbReference type="ARBA" id="ARBA00001933"/>
    </source>
</evidence>
<evidence type="ECO:0000256" key="5">
    <source>
        <dbReference type="ARBA" id="ARBA00022576"/>
    </source>
</evidence>